<feature type="region of interest" description="Disordered" evidence="1">
    <location>
        <begin position="1"/>
        <end position="20"/>
    </location>
</feature>
<dbReference type="InParanoid" id="A0A2K3E7F9"/>
<keyword evidence="4" id="KW-1185">Reference proteome</keyword>
<dbReference type="OrthoDB" id="4062651at2759"/>
<dbReference type="InterPro" id="IPR011009">
    <property type="entry name" value="Kinase-like_dom_sf"/>
</dbReference>
<feature type="compositionally biased region" description="Polar residues" evidence="1">
    <location>
        <begin position="406"/>
        <end position="422"/>
    </location>
</feature>
<dbReference type="EMBL" id="CM008962">
    <property type="protein sequence ID" value="PNW88718.1"/>
    <property type="molecule type" value="Genomic_DNA"/>
</dbReference>
<sequence>MGRQGSFAANSVPSTTRPGTDEAVLVASDSSGHRSGVRGLSLVPSLSPQELKSQVGELVFVGSGATGIVYRGTISSTTPIPAGPDAGYGTEGFMAILVPVAVKFMICNTPQQLWQRAKEALLSKLVTHPNLVRTLAMDVTLVTPNTYKEWGANNTSTTAAATARGQAHNGMGAGMASVATSSAAAPAAGAPAPAQAAGRASMDAPAFAAGALHGGGGGGGGGSGSGSGSGSGAGSGAAGAGSGGSGNGRVFQSVACSPSHPHSFLAADATCGTTAGGTTVTSTTALMVSTANTLSASLGCCPISNTAVAAADGSVTVAAAAQHPNQRAASGAGAGGLLPVDVAASSASSCGPGAGGEGPAAVAGTAALQQWPGARDVLAPAGREASSDGARTVGGGTSVEVPTPQLPLSANGHSSRALSTVEASVPEGGSVRGPAAGSGAEVAVVGPDPAAGAPQAQAPAARPLAPPPAINAVFVGGSGGSNDGAAGRGLLGLQGSVESSAAGLLPANALSPTGAPTQPPTPLPGPHGGGAPAGGAAALGNSGSGRCASAVSLLSPLMAPSGTATAACSPLPHTAPSRESSQRSLCPAMPSNGHVSIGAGAGSGMVAAVAAMHATSGVHAHAVAAGPGGGGGGVMRPGGPGSGGGDPVPFQDILYHLDAIPGRFLAKVIMEFCDGGTLLTRINAGDYVAHPDRGPLAGLAALRALLWCLQEVAAGMAHLHSLNIIHGDLKPGNVLLTSDESSPLGYQCKVSDFGLATALEASEQTITHENWGTVVYMAPESCAGRCRKASDVYSFGVLLWQMCTGQRPYAGLQAGQVLLGVKTGTLKLQWPPWANKSLVKVGQACMRFEPKERPGFKGIRSALAKVSARLDQKIAAVEAAGLGYDPSVGIALGLGMGVGQAGGVAEAESGTSPHPLTAATLAGEQGSGEHAGSGAQAVEPGAEAEESGAVS</sequence>
<feature type="domain" description="Protein kinase" evidence="2">
    <location>
        <begin position="591"/>
        <end position="870"/>
    </location>
</feature>
<proteinExistence type="predicted"/>
<organism evidence="3 4">
    <name type="scientific">Chlamydomonas reinhardtii</name>
    <name type="common">Chlamydomonas smithii</name>
    <dbReference type="NCBI Taxonomy" id="3055"/>
    <lineage>
        <taxon>Eukaryota</taxon>
        <taxon>Viridiplantae</taxon>
        <taxon>Chlorophyta</taxon>
        <taxon>core chlorophytes</taxon>
        <taxon>Chlorophyceae</taxon>
        <taxon>CS clade</taxon>
        <taxon>Chlamydomonadales</taxon>
        <taxon>Chlamydomonadaceae</taxon>
        <taxon>Chlamydomonas</taxon>
    </lineage>
</organism>
<dbReference type="PaxDb" id="3055-EDP09427"/>
<feature type="region of interest" description="Disordered" evidence="1">
    <location>
        <begin position="381"/>
        <end position="464"/>
    </location>
</feature>
<protein>
    <recommendedName>
        <fullName evidence="2">Protein kinase domain-containing protein</fullName>
    </recommendedName>
</protein>
<gene>
    <name evidence="3" type="ORF">CHLRE_01g041550v5</name>
</gene>
<dbReference type="KEGG" id="cre:CHLRE_01g041550v5"/>
<dbReference type="GeneID" id="66052125"/>
<feature type="region of interest" description="Disordered" evidence="1">
    <location>
        <begin position="902"/>
        <end position="951"/>
    </location>
</feature>
<dbReference type="Proteomes" id="UP000006906">
    <property type="component" value="Chromosome 1"/>
</dbReference>
<dbReference type="InterPro" id="IPR051681">
    <property type="entry name" value="Ser/Thr_Kinases-Pseudokinases"/>
</dbReference>
<dbReference type="PROSITE" id="PS00108">
    <property type="entry name" value="PROTEIN_KINASE_ST"/>
    <property type="match status" value="1"/>
</dbReference>
<dbReference type="Pfam" id="PF07714">
    <property type="entry name" value="PK_Tyr_Ser-Thr"/>
    <property type="match status" value="1"/>
</dbReference>
<dbReference type="AlphaFoldDB" id="A0A2K3E7F9"/>
<dbReference type="GO" id="GO:0007165">
    <property type="term" value="P:signal transduction"/>
    <property type="evidence" value="ECO:0000318"/>
    <property type="project" value="GO_Central"/>
</dbReference>
<dbReference type="Gene3D" id="3.30.200.20">
    <property type="entry name" value="Phosphorylase Kinase, domain 1"/>
    <property type="match status" value="1"/>
</dbReference>
<dbReference type="PANTHER" id="PTHR44329:SF214">
    <property type="entry name" value="PROTEIN KINASE DOMAIN-CONTAINING PROTEIN"/>
    <property type="match status" value="1"/>
</dbReference>
<evidence type="ECO:0000256" key="1">
    <source>
        <dbReference type="SAM" id="MobiDB-lite"/>
    </source>
</evidence>
<dbReference type="SUPFAM" id="SSF56112">
    <property type="entry name" value="Protein kinase-like (PK-like)"/>
    <property type="match status" value="1"/>
</dbReference>
<dbReference type="PANTHER" id="PTHR44329">
    <property type="entry name" value="SERINE/THREONINE-PROTEIN KINASE TNNI3K-RELATED"/>
    <property type="match status" value="1"/>
</dbReference>
<feature type="region of interest" description="Disordered" evidence="1">
    <location>
        <begin position="506"/>
        <end position="537"/>
    </location>
</feature>
<feature type="compositionally biased region" description="Acidic residues" evidence="1">
    <location>
        <begin position="942"/>
        <end position="951"/>
    </location>
</feature>
<reference evidence="3 4" key="1">
    <citation type="journal article" date="2007" name="Science">
        <title>The Chlamydomonas genome reveals the evolution of key animal and plant functions.</title>
        <authorList>
            <person name="Merchant S.S."/>
            <person name="Prochnik S.E."/>
            <person name="Vallon O."/>
            <person name="Harris E.H."/>
            <person name="Karpowicz S.J."/>
            <person name="Witman G.B."/>
            <person name="Terry A."/>
            <person name="Salamov A."/>
            <person name="Fritz-Laylin L.K."/>
            <person name="Marechal-Drouard L."/>
            <person name="Marshall W.F."/>
            <person name="Qu L.H."/>
            <person name="Nelson D.R."/>
            <person name="Sanderfoot A.A."/>
            <person name="Spalding M.H."/>
            <person name="Kapitonov V.V."/>
            <person name="Ren Q."/>
            <person name="Ferris P."/>
            <person name="Lindquist E."/>
            <person name="Shapiro H."/>
            <person name="Lucas S.M."/>
            <person name="Grimwood J."/>
            <person name="Schmutz J."/>
            <person name="Cardol P."/>
            <person name="Cerutti H."/>
            <person name="Chanfreau G."/>
            <person name="Chen C.L."/>
            <person name="Cognat V."/>
            <person name="Croft M.T."/>
            <person name="Dent R."/>
            <person name="Dutcher S."/>
            <person name="Fernandez E."/>
            <person name="Fukuzawa H."/>
            <person name="Gonzalez-Ballester D."/>
            <person name="Gonzalez-Halphen D."/>
            <person name="Hallmann A."/>
            <person name="Hanikenne M."/>
            <person name="Hippler M."/>
            <person name="Inwood W."/>
            <person name="Jabbari K."/>
            <person name="Kalanon M."/>
            <person name="Kuras R."/>
            <person name="Lefebvre P.A."/>
            <person name="Lemaire S.D."/>
            <person name="Lobanov A.V."/>
            <person name="Lohr M."/>
            <person name="Manuell A."/>
            <person name="Meier I."/>
            <person name="Mets L."/>
            <person name="Mittag M."/>
            <person name="Mittelmeier T."/>
            <person name="Moroney J.V."/>
            <person name="Moseley J."/>
            <person name="Napoli C."/>
            <person name="Nedelcu A.M."/>
            <person name="Niyogi K."/>
            <person name="Novoselov S.V."/>
            <person name="Paulsen I.T."/>
            <person name="Pazour G."/>
            <person name="Purton S."/>
            <person name="Ral J.P."/>
            <person name="Riano-Pachon D.M."/>
            <person name="Riekhof W."/>
            <person name="Rymarquis L."/>
            <person name="Schroda M."/>
            <person name="Stern D."/>
            <person name="Umen J."/>
            <person name="Willows R."/>
            <person name="Wilson N."/>
            <person name="Zimmer S.L."/>
            <person name="Allmer J."/>
            <person name="Balk J."/>
            <person name="Bisova K."/>
            <person name="Chen C.J."/>
            <person name="Elias M."/>
            <person name="Gendler K."/>
            <person name="Hauser C."/>
            <person name="Lamb M.R."/>
            <person name="Ledford H."/>
            <person name="Long J.C."/>
            <person name="Minagawa J."/>
            <person name="Page M.D."/>
            <person name="Pan J."/>
            <person name="Pootakham W."/>
            <person name="Roje S."/>
            <person name="Rose A."/>
            <person name="Stahlberg E."/>
            <person name="Terauchi A.M."/>
            <person name="Yang P."/>
            <person name="Ball S."/>
            <person name="Bowler C."/>
            <person name="Dieckmann C.L."/>
            <person name="Gladyshev V.N."/>
            <person name="Green P."/>
            <person name="Jorgensen R."/>
            <person name="Mayfield S."/>
            <person name="Mueller-Roeber B."/>
            <person name="Rajamani S."/>
            <person name="Sayre R.T."/>
            <person name="Brokstein P."/>
            <person name="Dubchak I."/>
            <person name="Goodstein D."/>
            <person name="Hornick L."/>
            <person name="Huang Y.W."/>
            <person name="Jhaveri J."/>
            <person name="Luo Y."/>
            <person name="Martinez D."/>
            <person name="Ngau W.C."/>
            <person name="Otillar B."/>
            <person name="Poliakov A."/>
            <person name="Porter A."/>
            <person name="Szajkowski L."/>
            <person name="Werner G."/>
            <person name="Zhou K."/>
            <person name="Grigoriev I.V."/>
            <person name="Rokhsar D.S."/>
            <person name="Grossman A.R."/>
        </authorList>
    </citation>
    <scope>NUCLEOTIDE SEQUENCE [LARGE SCALE GENOMIC DNA]</scope>
    <source>
        <strain evidence="4">CC-503</strain>
    </source>
</reference>
<dbReference type="RefSeq" id="XP_042928728.1">
    <property type="nucleotide sequence ID" value="XM_043058814.1"/>
</dbReference>
<feature type="region of interest" description="Disordered" evidence="1">
    <location>
        <begin position="217"/>
        <end position="244"/>
    </location>
</feature>
<dbReference type="Gramene" id="PNW88718">
    <property type="protein sequence ID" value="PNW88718"/>
    <property type="gene ID" value="CHLRE_01g041550v5"/>
</dbReference>
<evidence type="ECO:0000313" key="3">
    <source>
        <dbReference type="EMBL" id="PNW88718.1"/>
    </source>
</evidence>
<dbReference type="InterPro" id="IPR008271">
    <property type="entry name" value="Ser/Thr_kinase_AS"/>
</dbReference>
<feature type="compositionally biased region" description="Polar residues" evidence="1">
    <location>
        <begin position="7"/>
        <end position="18"/>
    </location>
</feature>
<feature type="compositionally biased region" description="Low complexity" evidence="1">
    <location>
        <begin position="433"/>
        <end position="463"/>
    </location>
</feature>
<dbReference type="InterPro" id="IPR000719">
    <property type="entry name" value="Prot_kinase_dom"/>
</dbReference>
<dbReference type="Gene3D" id="1.10.510.10">
    <property type="entry name" value="Transferase(Phosphotransferase) domain 1"/>
    <property type="match status" value="1"/>
</dbReference>
<evidence type="ECO:0000313" key="4">
    <source>
        <dbReference type="Proteomes" id="UP000006906"/>
    </source>
</evidence>
<evidence type="ECO:0000259" key="2">
    <source>
        <dbReference type="PROSITE" id="PS50011"/>
    </source>
</evidence>
<dbReference type="PROSITE" id="PS50011">
    <property type="entry name" value="PROTEIN_KINASE_DOM"/>
    <property type="match status" value="1"/>
</dbReference>
<accession>A0A2K3E7F9</accession>
<dbReference type="GO" id="GO:0005524">
    <property type="term" value="F:ATP binding"/>
    <property type="evidence" value="ECO:0007669"/>
    <property type="project" value="InterPro"/>
</dbReference>
<dbReference type="GO" id="GO:0004674">
    <property type="term" value="F:protein serine/threonine kinase activity"/>
    <property type="evidence" value="ECO:0000318"/>
    <property type="project" value="GO_Central"/>
</dbReference>
<dbReference type="InterPro" id="IPR001245">
    <property type="entry name" value="Ser-Thr/Tyr_kinase_cat_dom"/>
</dbReference>
<dbReference type="SMART" id="SM00220">
    <property type="entry name" value="S_TKc"/>
    <property type="match status" value="1"/>
</dbReference>
<name>A0A2K3E7F9_CHLRE</name>